<comment type="caution">
    <text evidence="2">The sequence shown here is derived from an EMBL/GenBank/DDBJ whole genome shotgun (WGS) entry which is preliminary data.</text>
</comment>
<accession>A0A427XVG7</accession>
<dbReference type="SUPFAM" id="SSF49899">
    <property type="entry name" value="Concanavalin A-like lectins/glucanases"/>
    <property type="match status" value="1"/>
</dbReference>
<evidence type="ECO:0000259" key="1">
    <source>
        <dbReference type="Pfam" id="PF08244"/>
    </source>
</evidence>
<sequence>MTLPRRNFLTNASRVGWDLVSEPYDLTPILGTKFGGNDSLINSTITIDYSNVSSNAVYFDVNITIPEDLTANLTGSATFNFTFSASGGEKVSGGYFLGGSNAGTVWLDRGKTNGFDNPFFTDKFSLTQASNAKRIQGVFDRSIFEVFLDEGDFSGTTVFYPTQPLTQMTAGTTGLLEGVQLSVGVWALEAGWP</sequence>
<dbReference type="InterPro" id="IPR013189">
    <property type="entry name" value="Glyco_hydro_32_C"/>
</dbReference>
<dbReference type="PANTHER" id="PTHR42800">
    <property type="entry name" value="EXOINULINASE INUD (AFU_ORTHOLOGUE AFUA_5G00480)"/>
    <property type="match status" value="1"/>
</dbReference>
<dbReference type="OrthoDB" id="202537at2759"/>
<dbReference type="Proteomes" id="UP000279259">
    <property type="component" value="Unassembled WGS sequence"/>
</dbReference>
<dbReference type="PANTHER" id="PTHR42800:SF2">
    <property type="entry name" value="INVERTASE-RELATED"/>
    <property type="match status" value="1"/>
</dbReference>
<dbReference type="GO" id="GO:0000324">
    <property type="term" value="C:fungal-type vacuole"/>
    <property type="evidence" value="ECO:0007669"/>
    <property type="project" value="TreeGrafter"/>
</dbReference>
<dbReference type="AlphaFoldDB" id="A0A427XVG7"/>
<evidence type="ECO:0000313" key="2">
    <source>
        <dbReference type="EMBL" id="RSH82823.1"/>
    </source>
</evidence>
<dbReference type="Pfam" id="PF08244">
    <property type="entry name" value="Glyco_hydro_32C"/>
    <property type="match status" value="1"/>
</dbReference>
<dbReference type="EMBL" id="RSCD01000026">
    <property type="protein sequence ID" value="RSH82823.1"/>
    <property type="molecule type" value="Genomic_DNA"/>
</dbReference>
<dbReference type="InterPro" id="IPR013320">
    <property type="entry name" value="ConA-like_dom_sf"/>
</dbReference>
<evidence type="ECO:0000313" key="3">
    <source>
        <dbReference type="Proteomes" id="UP000279259"/>
    </source>
</evidence>
<proteinExistence type="predicted"/>
<protein>
    <recommendedName>
        <fullName evidence="1">Glycosyl hydrolase family 32 C-terminal domain-containing protein</fullName>
    </recommendedName>
</protein>
<dbReference type="STRING" id="1890683.A0A427XVG7"/>
<feature type="domain" description="Glycosyl hydrolase family 32 C-terminal" evidence="1">
    <location>
        <begin position="52"/>
        <end position="170"/>
    </location>
</feature>
<dbReference type="Gene3D" id="2.60.120.560">
    <property type="entry name" value="Exo-inulinase, domain 1"/>
    <property type="match status" value="1"/>
</dbReference>
<gene>
    <name evidence="2" type="ORF">EHS25_005813</name>
</gene>
<dbReference type="GO" id="GO:0004575">
    <property type="term" value="F:sucrose alpha-glucosidase activity"/>
    <property type="evidence" value="ECO:0007669"/>
    <property type="project" value="TreeGrafter"/>
</dbReference>
<keyword evidence="3" id="KW-1185">Reference proteome</keyword>
<organism evidence="2 3">
    <name type="scientific">Saitozyma podzolica</name>
    <dbReference type="NCBI Taxonomy" id="1890683"/>
    <lineage>
        <taxon>Eukaryota</taxon>
        <taxon>Fungi</taxon>
        <taxon>Dikarya</taxon>
        <taxon>Basidiomycota</taxon>
        <taxon>Agaricomycotina</taxon>
        <taxon>Tremellomycetes</taxon>
        <taxon>Tremellales</taxon>
        <taxon>Trimorphomycetaceae</taxon>
        <taxon>Saitozyma</taxon>
    </lineage>
</organism>
<name>A0A427XVG7_9TREE</name>
<reference evidence="2 3" key="1">
    <citation type="submission" date="2018-11" db="EMBL/GenBank/DDBJ databases">
        <title>Genome sequence of Saitozyma podzolica DSM 27192.</title>
        <authorList>
            <person name="Aliyu H."/>
            <person name="Gorte O."/>
            <person name="Ochsenreither K."/>
        </authorList>
    </citation>
    <scope>NUCLEOTIDE SEQUENCE [LARGE SCALE GENOMIC DNA]</scope>
    <source>
        <strain evidence="2 3">DSM 27192</strain>
    </source>
</reference>
<dbReference type="GO" id="GO:0005987">
    <property type="term" value="P:sucrose catabolic process"/>
    <property type="evidence" value="ECO:0007669"/>
    <property type="project" value="TreeGrafter"/>
</dbReference>